<feature type="domain" description="ABC transmembrane type-1" evidence="9">
    <location>
        <begin position="22"/>
        <end position="205"/>
    </location>
</feature>
<comment type="caution">
    <text evidence="10">The sequence shown here is derived from an EMBL/GenBank/DDBJ whole genome shotgun (WGS) entry which is preliminary data.</text>
</comment>
<dbReference type="PROSITE" id="PS50928">
    <property type="entry name" value="ABC_TM1"/>
    <property type="match status" value="1"/>
</dbReference>
<sequence length="515" mass="56473">MFDLHLMPDFLPVPPAELWQATLEHLRLSLIALLYAVALAVPLAVWLADKRRWAEGVLQVTNILQTIPSLALLGLLIPFVGIGSPPVLIALTLYALLPIFQNTYLGLSQIDPAIKEAHTAFGLSRWQALWRIELPMALPAMISGIRTASVLIIGTATLAALIGAGGLGNLILLGIDRNNMAMTFTGALLSALLAVLVSGGIGILQKSKRKMPITAALLAILIAIGLAPIFQTNPSAQKITIAGKLGSEPDILINMYKQLIEENNPRAQVMLKPNFGKTSFLFNALNSGEIDIYPEFTGTVLESLVKVPAEQQNRRLSPEQTYQTAKDLLARQHRLTFLPPMAYQNTYALAVSQDYAAAHNLHKISDLKRVQNQIRVGFTLEFTDRADGYKGLRQHGIQFNHLSTLEPALRYTALLNGKIDLVEAYSTDSDLKQYRLAVLSDDIALFPSYQGAPLMKTEFAEQHPDVVNTLNKLAGKISEAEMTEMNYRVKVGGEKPADVARDYLQKNGLINDKGK</sequence>
<evidence type="ECO:0000256" key="6">
    <source>
        <dbReference type="ARBA" id="ARBA00035642"/>
    </source>
</evidence>
<name>A0A0C1EIS5_9NEIS</name>
<evidence type="ECO:0000256" key="2">
    <source>
        <dbReference type="ARBA" id="ARBA00022448"/>
    </source>
</evidence>
<dbReference type="SUPFAM" id="SSF53850">
    <property type="entry name" value="Periplasmic binding protein-like II"/>
    <property type="match status" value="1"/>
</dbReference>
<protein>
    <submittedName>
        <fullName evidence="10">Glycine/betaine ABC transporter permease</fullName>
    </submittedName>
</protein>
<dbReference type="PATRIC" id="fig|1056807.3.peg.467"/>
<dbReference type="PANTHER" id="PTHR30177:SF4">
    <property type="entry name" value="OSMOPROTECTANT IMPORT PERMEASE PROTEIN OSMW"/>
    <property type="match status" value="1"/>
</dbReference>
<dbReference type="InterPro" id="IPR007210">
    <property type="entry name" value="ABC_Gly_betaine_transp_sub-bd"/>
</dbReference>
<dbReference type="CDD" id="cd13610">
    <property type="entry name" value="PBP2_ChoS"/>
    <property type="match status" value="1"/>
</dbReference>
<comment type="similarity">
    <text evidence="8">Belongs to the binding-protein-dependent transport system permease family.</text>
</comment>
<keyword evidence="4 8" id="KW-1133">Transmembrane helix</keyword>
<dbReference type="InterPro" id="IPR058089">
    <property type="entry name" value="EgtUBC_SBD"/>
</dbReference>
<feature type="transmembrane region" description="Helical" evidence="8">
    <location>
        <begin position="87"/>
        <end position="107"/>
    </location>
</feature>
<dbReference type="InterPro" id="IPR035906">
    <property type="entry name" value="MetI-like_sf"/>
</dbReference>
<dbReference type="GO" id="GO:0043190">
    <property type="term" value="C:ATP-binding cassette (ABC) transporter complex"/>
    <property type="evidence" value="ECO:0007669"/>
    <property type="project" value="InterPro"/>
</dbReference>
<dbReference type="Pfam" id="PF04069">
    <property type="entry name" value="OpuAC"/>
    <property type="match status" value="1"/>
</dbReference>
<evidence type="ECO:0000256" key="7">
    <source>
        <dbReference type="ARBA" id="ARBA00035652"/>
    </source>
</evidence>
<feature type="transmembrane region" description="Helical" evidence="8">
    <location>
        <begin position="60"/>
        <end position="81"/>
    </location>
</feature>
<reference evidence="10 11" key="1">
    <citation type="submission" date="2014-12" db="EMBL/GenBank/DDBJ databases">
        <title>Genome sequence of Morococcus cerebrosus.</title>
        <authorList>
            <person name="Shin S.-K."/>
            <person name="Yi H."/>
        </authorList>
    </citation>
    <scope>NUCLEOTIDE SEQUENCE [LARGE SCALE GENOMIC DNA]</scope>
    <source>
        <strain evidence="10 11">CIP 81.93</strain>
    </source>
</reference>
<comment type="similarity">
    <text evidence="6">In the C-terminal section; belongs to the OsmX family.</text>
</comment>
<keyword evidence="2 8" id="KW-0813">Transport</keyword>
<comment type="similarity">
    <text evidence="7">In the N-terminal section; belongs to the binding-protein-dependent transport system permease family.</text>
</comment>
<accession>A0A0C1EIS5</accession>
<evidence type="ECO:0000313" key="11">
    <source>
        <dbReference type="Proteomes" id="UP000031390"/>
    </source>
</evidence>
<organism evidence="10 11">
    <name type="scientific">Morococcus cerebrosus</name>
    <dbReference type="NCBI Taxonomy" id="1056807"/>
    <lineage>
        <taxon>Bacteria</taxon>
        <taxon>Pseudomonadati</taxon>
        <taxon>Pseudomonadota</taxon>
        <taxon>Betaproteobacteria</taxon>
        <taxon>Neisseriales</taxon>
        <taxon>Neisseriaceae</taxon>
        <taxon>Morococcus</taxon>
    </lineage>
</organism>
<keyword evidence="3 8" id="KW-0812">Transmembrane</keyword>
<dbReference type="Gene3D" id="3.40.190.10">
    <property type="entry name" value="Periplasmic binding protein-like II"/>
    <property type="match status" value="1"/>
</dbReference>
<dbReference type="PANTHER" id="PTHR30177">
    <property type="entry name" value="GLYCINE BETAINE/L-PROLINE TRANSPORT SYSTEM PERMEASE PROTEIN PROW"/>
    <property type="match status" value="1"/>
</dbReference>
<comment type="subcellular location">
    <subcellularLocation>
        <location evidence="1 8">Cell membrane</location>
        <topology evidence="1 8">Multi-pass membrane protein</topology>
    </subcellularLocation>
</comment>
<dbReference type="CDD" id="cd06261">
    <property type="entry name" value="TM_PBP2"/>
    <property type="match status" value="1"/>
</dbReference>
<feature type="transmembrane region" description="Helical" evidence="8">
    <location>
        <begin position="181"/>
        <end position="204"/>
    </location>
</feature>
<dbReference type="AlphaFoldDB" id="A0A0C1EIS5"/>
<dbReference type="Pfam" id="PF00528">
    <property type="entry name" value="BPD_transp_1"/>
    <property type="match status" value="1"/>
</dbReference>
<feature type="transmembrane region" description="Helical" evidence="8">
    <location>
        <begin position="28"/>
        <end position="48"/>
    </location>
</feature>
<dbReference type="Proteomes" id="UP000031390">
    <property type="component" value="Unassembled WGS sequence"/>
</dbReference>
<dbReference type="Gene3D" id="3.40.190.120">
    <property type="entry name" value="Osmoprotection protein (prox), domain 2"/>
    <property type="match status" value="1"/>
</dbReference>
<evidence type="ECO:0000259" key="9">
    <source>
        <dbReference type="PROSITE" id="PS50928"/>
    </source>
</evidence>
<dbReference type="FunFam" id="1.10.3720.10:FF:000001">
    <property type="entry name" value="Glycine betaine ABC transporter, permease"/>
    <property type="match status" value="1"/>
</dbReference>
<evidence type="ECO:0000256" key="1">
    <source>
        <dbReference type="ARBA" id="ARBA00004651"/>
    </source>
</evidence>
<dbReference type="GO" id="GO:0022857">
    <property type="term" value="F:transmembrane transporter activity"/>
    <property type="evidence" value="ECO:0007669"/>
    <property type="project" value="InterPro"/>
</dbReference>
<evidence type="ECO:0000313" key="10">
    <source>
        <dbReference type="EMBL" id="KIC12114.1"/>
    </source>
</evidence>
<dbReference type="GO" id="GO:0031460">
    <property type="term" value="P:glycine betaine transport"/>
    <property type="evidence" value="ECO:0007669"/>
    <property type="project" value="TreeGrafter"/>
</dbReference>
<dbReference type="InterPro" id="IPR000515">
    <property type="entry name" value="MetI-like"/>
</dbReference>
<feature type="transmembrane region" description="Helical" evidence="8">
    <location>
        <begin position="150"/>
        <end position="175"/>
    </location>
</feature>
<keyword evidence="5 8" id="KW-0472">Membrane</keyword>
<evidence type="ECO:0000256" key="3">
    <source>
        <dbReference type="ARBA" id="ARBA00022692"/>
    </source>
</evidence>
<dbReference type="InterPro" id="IPR051204">
    <property type="entry name" value="ABC_transp_perm/SBD"/>
</dbReference>
<dbReference type="EMBL" id="JUFZ01000018">
    <property type="protein sequence ID" value="KIC12114.1"/>
    <property type="molecule type" value="Genomic_DNA"/>
</dbReference>
<evidence type="ECO:0000256" key="5">
    <source>
        <dbReference type="ARBA" id="ARBA00023136"/>
    </source>
</evidence>
<dbReference type="Gene3D" id="1.10.3720.10">
    <property type="entry name" value="MetI-like"/>
    <property type="match status" value="1"/>
</dbReference>
<feature type="transmembrane region" description="Helical" evidence="8">
    <location>
        <begin position="211"/>
        <end position="230"/>
    </location>
</feature>
<evidence type="ECO:0000256" key="8">
    <source>
        <dbReference type="RuleBase" id="RU363032"/>
    </source>
</evidence>
<dbReference type="SUPFAM" id="SSF161098">
    <property type="entry name" value="MetI-like"/>
    <property type="match status" value="1"/>
</dbReference>
<gene>
    <name evidence="10" type="ORF">MCC93_04850</name>
</gene>
<proteinExistence type="inferred from homology"/>
<evidence type="ECO:0000256" key="4">
    <source>
        <dbReference type="ARBA" id="ARBA00022989"/>
    </source>
</evidence>